<dbReference type="OrthoDB" id="9814760at2"/>
<dbReference type="RefSeq" id="WP_050059940.1">
    <property type="nucleotide sequence ID" value="NZ_JACHEK010000012.1"/>
</dbReference>
<feature type="transmembrane region" description="Helical" evidence="4">
    <location>
        <begin position="28"/>
        <end position="46"/>
    </location>
</feature>
<keyword evidence="4" id="KW-0812">Transmembrane</keyword>
<evidence type="ECO:0000256" key="3">
    <source>
        <dbReference type="ARBA" id="ARBA00023098"/>
    </source>
</evidence>
<evidence type="ECO:0000256" key="2">
    <source>
        <dbReference type="ARBA" id="ARBA00022963"/>
    </source>
</evidence>
<comment type="caution">
    <text evidence="5">The sequence shown here is derived from an EMBL/GenBank/DDBJ whole genome shotgun (WGS) entry which is preliminary data.</text>
</comment>
<feature type="transmembrane region" description="Helical" evidence="4">
    <location>
        <begin position="77"/>
        <end position="99"/>
    </location>
</feature>
<keyword evidence="4" id="KW-1133">Transmembrane helix</keyword>
<organism evidence="5 6">
    <name type="scientific">Silvibacterium bohemicum</name>
    <dbReference type="NCBI Taxonomy" id="1577686"/>
    <lineage>
        <taxon>Bacteria</taxon>
        <taxon>Pseudomonadati</taxon>
        <taxon>Acidobacteriota</taxon>
        <taxon>Terriglobia</taxon>
        <taxon>Terriglobales</taxon>
        <taxon>Acidobacteriaceae</taxon>
        <taxon>Silvibacterium</taxon>
    </lineage>
</organism>
<evidence type="ECO:0000256" key="1">
    <source>
        <dbReference type="ARBA" id="ARBA00022801"/>
    </source>
</evidence>
<keyword evidence="1 5" id="KW-0378">Hydrolase</keyword>
<dbReference type="EMBL" id="JACHEK010000012">
    <property type="protein sequence ID" value="MBB6147121.1"/>
    <property type="molecule type" value="Genomic_DNA"/>
</dbReference>
<protein>
    <submittedName>
        <fullName evidence="5">Putative dienelactone hydrolase</fullName>
    </submittedName>
</protein>
<reference evidence="5 6" key="1">
    <citation type="submission" date="2020-08" db="EMBL/GenBank/DDBJ databases">
        <title>Genomic Encyclopedia of Type Strains, Phase IV (KMG-IV): sequencing the most valuable type-strain genomes for metagenomic binning, comparative biology and taxonomic classification.</title>
        <authorList>
            <person name="Goeker M."/>
        </authorList>
    </citation>
    <scope>NUCLEOTIDE SEQUENCE [LARGE SCALE GENOMIC DNA]</scope>
    <source>
        <strain evidence="5 6">DSM 103733</strain>
    </source>
</reference>
<dbReference type="InterPro" id="IPR029058">
    <property type="entry name" value="AB_hydrolase_fold"/>
</dbReference>
<dbReference type="AlphaFoldDB" id="A0A841K7N8"/>
<dbReference type="GO" id="GO:0003847">
    <property type="term" value="F:1-alkyl-2-acetylglycerophosphocholine esterase activity"/>
    <property type="evidence" value="ECO:0007669"/>
    <property type="project" value="TreeGrafter"/>
</dbReference>
<dbReference type="PANTHER" id="PTHR10272:SF0">
    <property type="entry name" value="PLATELET-ACTIVATING FACTOR ACETYLHYDROLASE"/>
    <property type="match status" value="1"/>
</dbReference>
<keyword evidence="4" id="KW-0472">Membrane</keyword>
<dbReference type="PANTHER" id="PTHR10272">
    <property type="entry name" value="PLATELET-ACTIVATING FACTOR ACETYLHYDROLASE"/>
    <property type="match status" value="1"/>
</dbReference>
<dbReference type="GO" id="GO:0016042">
    <property type="term" value="P:lipid catabolic process"/>
    <property type="evidence" value="ECO:0007669"/>
    <property type="project" value="UniProtKB-KW"/>
</dbReference>
<dbReference type="Gene3D" id="3.40.50.1820">
    <property type="entry name" value="alpha/beta hydrolase"/>
    <property type="match status" value="1"/>
</dbReference>
<proteinExistence type="predicted"/>
<name>A0A841K7N8_9BACT</name>
<sequence>MRTFEILLALLVVASALAAFLQRTPRRILSGLLLLDLLVLLLHAVLEGPHWQMAPAYLAVLLFAAAFAFRRPMIQRIVAVAMLLLTLGTCAASAMLPMFKLPAPTGTYAIGTRILTLVNDHPSDPSSANSTGKRELVIQVWYPAAPSHAPRAPYRKLAETNLISSYQAVLWTHSRWNAPFAQSSHPFPLLLLNPAWGGRRTYYTYLVEELASHGYIIIGIDHTGNSGPTAFPDGHVEQPDLGEGIDFETHSFDQLKVYAAKQQEIQVDDNRIVLDQFQCWSGDQTSPFYRRVDMDRVGALGHSIGGSVAAQASLEDSRIKSALDMDGSFWGQIQQEGSAKPFMMIEEDVTQFTPAELHQDRGALIDLLLDLGDTTMMQKSNGYQITLHGSTHPSFTDRSLFSPRKSSSGAGTIPVEREYAILRTYVLAFFGKTLRGEDPAILRNTDQPFPEVSFRFLQRQ</sequence>
<evidence type="ECO:0000313" key="6">
    <source>
        <dbReference type="Proteomes" id="UP000538666"/>
    </source>
</evidence>
<evidence type="ECO:0000256" key="4">
    <source>
        <dbReference type="SAM" id="Phobius"/>
    </source>
</evidence>
<dbReference type="Pfam" id="PF03403">
    <property type="entry name" value="PAF-AH_p_II"/>
    <property type="match status" value="1"/>
</dbReference>
<keyword evidence="3" id="KW-0443">Lipid metabolism</keyword>
<feature type="transmembrane region" description="Helical" evidence="4">
    <location>
        <begin position="52"/>
        <end position="70"/>
    </location>
</feature>
<evidence type="ECO:0000313" key="5">
    <source>
        <dbReference type="EMBL" id="MBB6147121.1"/>
    </source>
</evidence>
<keyword evidence="2" id="KW-0442">Lipid degradation</keyword>
<dbReference type="SUPFAM" id="SSF53474">
    <property type="entry name" value="alpha/beta-Hydrolases"/>
    <property type="match status" value="1"/>
</dbReference>
<accession>A0A841K7N8</accession>
<keyword evidence="6" id="KW-1185">Reference proteome</keyword>
<feature type="transmembrane region" description="Helical" evidence="4">
    <location>
        <begin position="6"/>
        <end position="21"/>
    </location>
</feature>
<dbReference type="Proteomes" id="UP000538666">
    <property type="component" value="Unassembled WGS sequence"/>
</dbReference>
<gene>
    <name evidence="5" type="ORF">HNQ77_005106</name>
</gene>